<organism evidence="1 2">
    <name type="scientific">Staphylococcus argensis</name>
    <dbReference type="NCBI Taxonomy" id="1607738"/>
    <lineage>
        <taxon>Bacteria</taxon>
        <taxon>Bacillati</taxon>
        <taxon>Bacillota</taxon>
        <taxon>Bacilli</taxon>
        <taxon>Bacillales</taxon>
        <taxon>Staphylococcaceae</taxon>
        <taxon>Staphylococcus</taxon>
    </lineage>
</organism>
<proteinExistence type="predicted"/>
<evidence type="ECO:0008006" key="3">
    <source>
        <dbReference type="Google" id="ProtNLM"/>
    </source>
</evidence>
<dbReference type="RefSeq" id="WP_103372224.1">
    <property type="nucleotide sequence ID" value="NZ_CBCRVO010000002.1"/>
</dbReference>
<dbReference type="EMBL" id="PPPX01000016">
    <property type="protein sequence ID" value="POA08439.1"/>
    <property type="molecule type" value="Genomic_DNA"/>
</dbReference>
<comment type="caution">
    <text evidence="1">The sequence shown here is derived from an EMBL/GenBank/DDBJ whole genome shotgun (WGS) entry which is preliminary data.</text>
</comment>
<name>A0A2K4FAR5_9STAP</name>
<gene>
    <name evidence="1" type="ORF">CD039_10190</name>
</gene>
<dbReference type="GeneID" id="98298712"/>
<sequence length="293" mass="34199">MNRVERILYIFLTLINGKHITVTDFTEKTGKGAKTLQRDVKDMNLFFYQSDEWHATDTEIKHKPSPKGTVYYLDNYKFTYDSYAVLGVLLQIKSLTPYLHTSVMKLLEKLKQGSRIEEAKTIQDVINHFKPREGKVLPGKQLMAIQTAIRQGVLIDVTFTDQTKSTIVPHSLIYMNYNYWLTYEEQDSLKSVDVRKIDKVEITELEFKQCYARDVVTLEVHKDIKSSLCEIYTVIDERPSSHNDYLIIDLAVTELDAYYIAYQHTPHVRILGPAKYINGFLDRMKEIIAHYER</sequence>
<protein>
    <recommendedName>
        <fullName evidence="3">WYL domain-containing protein</fullName>
    </recommendedName>
</protein>
<evidence type="ECO:0000313" key="2">
    <source>
        <dbReference type="Proteomes" id="UP000242712"/>
    </source>
</evidence>
<dbReference type="OrthoDB" id="86031at2"/>
<dbReference type="AlphaFoldDB" id="A0A2K4FAR5"/>
<accession>A0A2K4FAR5</accession>
<dbReference type="Proteomes" id="UP000242712">
    <property type="component" value="Unassembled WGS sequence"/>
</dbReference>
<reference evidence="1 2" key="1">
    <citation type="submission" date="2017-08" db="EMBL/GenBank/DDBJ databases">
        <title>Draft genome sequences of 64 type strains of genus Staph aureus.</title>
        <authorList>
            <person name="Cole K."/>
            <person name="Golubchik T."/>
            <person name="Russell J."/>
            <person name="Foster D."/>
            <person name="Llewelyn M."/>
            <person name="Wilson D."/>
            <person name="Crook D."/>
            <person name="Paul J."/>
        </authorList>
    </citation>
    <scope>NUCLEOTIDE SEQUENCE [LARGE SCALE GENOMIC DNA]</scope>
    <source>
        <strain evidence="1 2">DSM 29875</strain>
    </source>
</reference>
<keyword evidence="2" id="KW-1185">Reference proteome</keyword>
<evidence type="ECO:0000313" key="1">
    <source>
        <dbReference type="EMBL" id="POA08439.1"/>
    </source>
</evidence>